<sequence>MSELEELEAEMKKIYQPNWNSFKKSKTCSEPHNEIYTNLKDNQNSDQTDEMALIRYSQTI</sequence>
<accession>A0ABQ7X6G0</accession>
<organism evidence="1 2">
    <name type="scientific">Brassica napus</name>
    <name type="common">Rape</name>
    <dbReference type="NCBI Taxonomy" id="3708"/>
    <lineage>
        <taxon>Eukaryota</taxon>
        <taxon>Viridiplantae</taxon>
        <taxon>Streptophyta</taxon>
        <taxon>Embryophyta</taxon>
        <taxon>Tracheophyta</taxon>
        <taxon>Spermatophyta</taxon>
        <taxon>Magnoliopsida</taxon>
        <taxon>eudicotyledons</taxon>
        <taxon>Gunneridae</taxon>
        <taxon>Pentapetalae</taxon>
        <taxon>rosids</taxon>
        <taxon>malvids</taxon>
        <taxon>Brassicales</taxon>
        <taxon>Brassicaceae</taxon>
        <taxon>Brassiceae</taxon>
        <taxon>Brassica</taxon>
    </lineage>
</organism>
<reference evidence="1 2" key="1">
    <citation type="submission" date="2021-05" db="EMBL/GenBank/DDBJ databases">
        <title>Genome Assembly of Synthetic Allotetraploid Brassica napus Reveals Homoeologous Exchanges between Subgenomes.</title>
        <authorList>
            <person name="Davis J.T."/>
        </authorList>
    </citation>
    <scope>NUCLEOTIDE SEQUENCE [LARGE SCALE GENOMIC DNA]</scope>
    <source>
        <strain evidence="2">cv. Da-Ae</strain>
        <tissue evidence="1">Seedling</tissue>
    </source>
</reference>
<keyword evidence="2" id="KW-1185">Reference proteome</keyword>
<dbReference type="EMBL" id="JAGKQM010001655">
    <property type="protein sequence ID" value="KAH0851555.1"/>
    <property type="molecule type" value="Genomic_DNA"/>
</dbReference>
<comment type="caution">
    <text evidence="1">The sequence shown here is derived from an EMBL/GenBank/DDBJ whole genome shotgun (WGS) entry which is preliminary data.</text>
</comment>
<proteinExistence type="predicted"/>
<dbReference type="Proteomes" id="UP000824890">
    <property type="component" value="Unassembled WGS sequence"/>
</dbReference>
<evidence type="ECO:0000313" key="2">
    <source>
        <dbReference type="Proteomes" id="UP000824890"/>
    </source>
</evidence>
<name>A0ABQ7X6G0_BRANA</name>
<gene>
    <name evidence="1" type="ORF">HID58_094643</name>
</gene>
<evidence type="ECO:0000313" key="1">
    <source>
        <dbReference type="EMBL" id="KAH0851555.1"/>
    </source>
</evidence>
<protein>
    <submittedName>
        <fullName evidence="1">Uncharacterized protein</fullName>
    </submittedName>
</protein>